<dbReference type="InterPro" id="IPR026444">
    <property type="entry name" value="Secre_tail"/>
</dbReference>
<dbReference type="Gene3D" id="2.60.40.10">
    <property type="entry name" value="Immunoglobulins"/>
    <property type="match status" value="1"/>
</dbReference>
<evidence type="ECO:0000256" key="5">
    <source>
        <dbReference type="ARBA" id="ARBA00022801"/>
    </source>
</evidence>
<evidence type="ECO:0000256" key="3">
    <source>
        <dbReference type="ARBA" id="ARBA00022723"/>
    </source>
</evidence>
<dbReference type="Proteomes" id="UP000659388">
    <property type="component" value="Unassembled WGS sequence"/>
</dbReference>
<dbReference type="InterPro" id="IPR013783">
    <property type="entry name" value="Ig-like_fold"/>
</dbReference>
<dbReference type="RefSeq" id="WP_202246862.1">
    <property type="nucleotide sequence ID" value="NZ_JAESIY010000027.1"/>
</dbReference>
<evidence type="ECO:0000256" key="4">
    <source>
        <dbReference type="ARBA" id="ARBA00022729"/>
    </source>
</evidence>
<gene>
    <name evidence="11" type="ORF">JL102_23180</name>
</gene>
<evidence type="ECO:0000259" key="9">
    <source>
        <dbReference type="PROSITE" id="PS50853"/>
    </source>
</evidence>
<feature type="domain" description="LTD" evidence="10">
    <location>
        <begin position="350"/>
        <end position="472"/>
    </location>
</feature>
<protein>
    <submittedName>
        <fullName evidence="11">T9SS type A sorting domain-containing protein</fullName>
    </submittedName>
</protein>
<dbReference type="GO" id="GO:0046872">
    <property type="term" value="F:metal ion binding"/>
    <property type="evidence" value="ECO:0007669"/>
    <property type="project" value="UniProtKB-KW"/>
</dbReference>
<dbReference type="EMBL" id="JAESIY010000027">
    <property type="protein sequence ID" value="MBL3659068.1"/>
    <property type="molecule type" value="Genomic_DNA"/>
</dbReference>
<keyword evidence="12" id="KW-1185">Reference proteome</keyword>
<dbReference type="InterPro" id="IPR003961">
    <property type="entry name" value="FN3_dom"/>
</dbReference>
<comment type="similarity">
    <text evidence="1">Belongs to the peptidase M43B family.</text>
</comment>
<evidence type="ECO:0000313" key="11">
    <source>
        <dbReference type="EMBL" id="MBL3659068.1"/>
    </source>
</evidence>
<keyword evidence="7" id="KW-0482">Metalloprotease</keyword>
<keyword evidence="4" id="KW-0732">Signal</keyword>
<dbReference type="PANTHER" id="PTHR47466">
    <property type="match status" value="1"/>
</dbReference>
<sequence>MKHYLPIFFLSKLIFFSCLLNVSVSRGQERKCFSYEYEKQLRNKYPHLKTLEEYESVINYYSKKQGNSLIYREAGDVFTIPVIFHVIHSGESVGSGDNISAALINAQIEQLNNDYRKKEGTLGYNNNPVGADLLVEFVPALIGPDGQILSEAGINRINREDMGWSSPPFGVCNGFGTLDNTYIEEVVKPESFWDSDKYLNIWVMDISCGVLGYAQFPSFTELPGLEDDEGIASTDGVVLLTSSVGGENLPNPMGGDFNMGRTATHEVGHWLGLRHIWGDGGCGVDDYCDDTPAADQPNYGCAPHTACGSMDMIENYMDYTDDACMNIFTQDQKTRIDIALLNSPRRSQLEFSTVHLCAFPYLFISEIVDGTEAGDLPRYVELYNSGTESYDLSGVSLRIYFNGSTEHNVSIDIPEGTTIDPEGTFVFSKTEFTGIWGNNFDGVTPDLIDANLNADGNDVYELFDNKLNVPIDIFGDIGTDGNSEAWNYENARAVRRNYVLTANVGTFRIIDWAIAAYDSDISDPGYHLAEIPSFDASISGLSGIENGITYFACAGEVIVSPIVEIKNVGTESFSTINLLINQNGNVISVIVDIGLLEPGENVAINLPEITHELEGEFSYSVSIDEEDGNPTNDNNTEVSYGVNIFENTTALKVITQTDRYPEEISWSIQDSNGDVIFFNNTFSASSLDISNICIEDGDYKFVLYDSYGDGIGDGYCSLVTADNDIIATIPGDHPNFDAILEEDPDSVSFNFSIPLGGSYDASLVIIKPELGDNVISCTPYVDVLGVIENTGNMPISSLTYEVANEEYSIDGFLLEQGESANIKLGAVSLEEGENLITASLVQLNGRRDMDPGNSTPEVSVYYTDDPTNTQFRIELNLDFYPEETSWRVEDSEGNILKESIAYNSGNLTVNSFMCLNDGCYIFKLLDRYGDGGPTANLYLNDELIDSLGYEPWTDQLKTEFCVTAPKAVESFEAIASDNLTIQLSWHDEDEGVLYYHLEKSTDQISWEDLSENITLESRSYLDKNLERDIKYYYKISKAYLAGNSDWKIASATANLVTGTVGQYGVEKMGLSIYPNPTKDKINISFNENLKNPVVIQVLDNMGKIIQENYASKHNDHVEISLDNIPRGAYLITVKSSEAVLIKKILKD</sequence>
<dbReference type="Pfam" id="PF00932">
    <property type="entry name" value="LTD"/>
    <property type="match status" value="1"/>
</dbReference>
<evidence type="ECO:0000313" key="12">
    <source>
        <dbReference type="Proteomes" id="UP000659388"/>
    </source>
</evidence>
<feature type="domain" description="Fibronectin type-III" evidence="9">
    <location>
        <begin position="964"/>
        <end position="1059"/>
    </location>
</feature>
<dbReference type="Pfam" id="PF18962">
    <property type="entry name" value="Por_Secre_tail"/>
    <property type="match status" value="1"/>
</dbReference>
<keyword evidence="3" id="KW-0479">Metal-binding</keyword>
<evidence type="ECO:0000259" key="10">
    <source>
        <dbReference type="PROSITE" id="PS51841"/>
    </source>
</evidence>
<dbReference type="SUPFAM" id="SSF55486">
    <property type="entry name" value="Metalloproteases ('zincins'), catalytic domain"/>
    <property type="match status" value="1"/>
</dbReference>
<dbReference type="PROSITE" id="PS51841">
    <property type="entry name" value="LTD"/>
    <property type="match status" value="1"/>
</dbReference>
<proteinExistence type="inferred from homology"/>
<dbReference type="Gene3D" id="2.60.40.3080">
    <property type="match status" value="1"/>
</dbReference>
<dbReference type="GO" id="GO:0008237">
    <property type="term" value="F:metallopeptidase activity"/>
    <property type="evidence" value="ECO:0007669"/>
    <property type="project" value="UniProtKB-KW"/>
</dbReference>
<dbReference type="GO" id="GO:0006508">
    <property type="term" value="P:proteolysis"/>
    <property type="evidence" value="ECO:0007669"/>
    <property type="project" value="UniProtKB-KW"/>
</dbReference>
<evidence type="ECO:0000256" key="2">
    <source>
        <dbReference type="ARBA" id="ARBA00022670"/>
    </source>
</evidence>
<reference evidence="11" key="1">
    <citation type="submission" date="2021-01" db="EMBL/GenBank/DDBJ databases">
        <title>Fulvivirga kasyanovii gen. nov., sp nov., a novel member of the phylum Bacteroidetes isolated from seawater in a mussel farm.</title>
        <authorList>
            <person name="Zhao L.-H."/>
            <person name="Wang Z.-J."/>
        </authorList>
    </citation>
    <scope>NUCLEOTIDE SEQUENCE</scope>
    <source>
        <strain evidence="11">2943</strain>
    </source>
</reference>
<keyword evidence="6" id="KW-0862">Zinc</keyword>
<accession>A0A937FEJ4</accession>
<dbReference type="NCBIfam" id="TIGR04183">
    <property type="entry name" value="Por_Secre_tail"/>
    <property type="match status" value="1"/>
</dbReference>
<keyword evidence="2" id="KW-0645">Protease</keyword>
<comment type="caution">
    <text evidence="11">The sequence shown here is derived from an EMBL/GenBank/DDBJ whole genome shotgun (WGS) entry which is preliminary data.</text>
</comment>
<dbReference type="InterPro" id="IPR024079">
    <property type="entry name" value="MetalloPept_cat_dom_sf"/>
</dbReference>
<evidence type="ECO:0000256" key="7">
    <source>
        <dbReference type="ARBA" id="ARBA00023049"/>
    </source>
</evidence>
<keyword evidence="5" id="KW-0378">Hydrolase</keyword>
<dbReference type="SUPFAM" id="SSF49265">
    <property type="entry name" value="Fibronectin type III"/>
    <property type="match status" value="1"/>
</dbReference>
<evidence type="ECO:0000256" key="6">
    <source>
        <dbReference type="ARBA" id="ARBA00022833"/>
    </source>
</evidence>
<dbReference type="AlphaFoldDB" id="A0A937FEJ4"/>
<keyword evidence="8" id="KW-1015">Disulfide bond</keyword>
<name>A0A937FEJ4_9BACT</name>
<dbReference type="InterPro" id="IPR008754">
    <property type="entry name" value="Peptidase_M43"/>
</dbReference>
<dbReference type="Gene3D" id="3.40.390.10">
    <property type="entry name" value="Collagenase (Catalytic Domain)"/>
    <property type="match status" value="1"/>
</dbReference>
<evidence type="ECO:0000256" key="1">
    <source>
        <dbReference type="ARBA" id="ARBA00008721"/>
    </source>
</evidence>
<dbReference type="CDD" id="cd04275">
    <property type="entry name" value="ZnMc_pappalysin_like"/>
    <property type="match status" value="1"/>
</dbReference>
<dbReference type="Pfam" id="PF05572">
    <property type="entry name" value="Peptidase_M43"/>
    <property type="match status" value="1"/>
</dbReference>
<dbReference type="InterPro" id="IPR001322">
    <property type="entry name" value="Lamin_tail_dom"/>
</dbReference>
<organism evidence="11 12">
    <name type="scientific">Fulvivirga sediminis</name>
    <dbReference type="NCBI Taxonomy" id="2803949"/>
    <lineage>
        <taxon>Bacteria</taxon>
        <taxon>Pseudomonadati</taxon>
        <taxon>Bacteroidota</taxon>
        <taxon>Cytophagia</taxon>
        <taxon>Cytophagales</taxon>
        <taxon>Fulvivirgaceae</taxon>
        <taxon>Fulvivirga</taxon>
    </lineage>
</organism>
<evidence type="ECO:0000256" key="8">
    <source>
        <dbReference type="ARBA" id="ARBA00023157"/>
    </source>
</evidence>
<dbReference type="PROSITE" id="PS50853">
    <property type="entry name" value="FN3"/>
    <property type="match status" value="1"/>
</dbReference>
<dbReference type="InterPro" id="IPR036116">
    <property type="entry name" value="FN3_sf"/>
</dbReference>
<dbReference type="PANTHER" id="PTHR47466:SF1">
    <property type="entry name" value="METALLOPROTEASE MEP1 (AFU_ORTHOLOGUE AFUA_1G07730)-RELATED"/>
    <property type="match status" value="1"/>
</dbReference>